<dbReference type="Gene3D" id="3.40.50.1010">
    <property type="entry name" value="5'-nuclease"/>
    <property type="match status" value="2"/>
</dbReference>
<feature type="region of interest" description="Disordered" evidence="3">
    <location>
        <begin position="904"/>
        <end position="927"/>
    </location>
</feature>
<dbReference type="GO" id="GO:0006281">
    <property type="term" value="P:DNA repair"/>
    <property type="evidence" value="ECO:0007669"/>
    <property type="project" value="UniProtKB-ARBA"/>
</dbReference>
<evidence type="ECO:0000256" key="1">
    <source>
        <dbReference type="ARBA" id="ARBA00022722"/>
    </source>
</evidence>
<dbReference type="GO" id="GO:0008821">
    <property type="term" value="F:crossover junction DNA endonuclease activity"/>
    <property type="evidence" value="ECO:0007669"/>
    <property type="project" value="InterPro"/>
</dbReference>
<feature type="region of interest" description="Disordered" evidence="3">
    <location>
        <begin position="486"/>
        <end position="522"/>
    </location>
</feature>
<dbReference type="SUPFAM" id="SSF88723">
    <property type="entry name" value="PIN domain-like"/>
    <property type="match status" value="1"/>
</dbReference>
<feature type="compositionally biased region" description="Polar residues" evidence="3">
    <location>
        <begin position="584"/>
        <end position="595"/>
    </location>
</feature>
<dbReference type="SMART" id="SM00484">
    <property type="entry name" value="XPGI"/>
    <property type="match status" value="1"/>
</dbReference>
<dbReference type="Proteomes" id="UP000803884">
    <property type="component" value="Unassembled WGS sequence"/>
</dbReference>
<protein>
    <submittedName>
        <fullName evidence="6">Uncharacterized protein</fullName>
    </submittedName>
</protein>
<dbReference type="SUPFAM" id="SSF47807">
    <property type="entry name" value="5' to 3' exonuclease, C-terminal subdomain"/>
    <property type="match status" value="1"/>
</dbReference>
<dbReference type="InterPro" id="IPR029060">
    <property type="entry name" value="PIN-like_dom_sf"/>
</dbReference>
<dbReference type="SMART" id="SM00485">
    <property type="entry name" value="XPGN"/>
    <property type="match status" value="1"/>
</dbReference>
<comment type="caution">
    <text evidence="6">The sequence shown here is derived from an EMBL/GenBank/DDBJ whole genome shotgun (WGS) entry which is preliminary data.</text>
</comment>
<keyword evidence="1" id="KW-0540">Nuclease</keyword>
<feature type="compositionally biased region" description="Basic and acidic residues" evidence="3">
    <location>
        <begin position="756"/>
        <end position="774"/>
    </location>
</feature>
<dbReference type="InterPro" id="IPR037316">
    <property type="entry name" value="Yen1_H3TH"/>
</dbReference>
<feature type="compositionally biased region" description="Low complexity" evidence="3">
    <location>
        <begin position="426"/>
        <end position="443"/>
    </location>
</feature>
<feature type="domain" description="XPG N-terminal" evidence="5">
    <location>
        <begin position="1"/>
        <end position="95"/>
    </location>
</feature>
<dbReference type="AlphaFoldDB" id="A0AB34KPQ0"/>
<evidence type="ECO:0000256" key="3">
    <source>
        <dbReference type="SAM" id="MobiDB-lite"/>
    </source>
</evidence>
<dbReference type="Gene3D" id="1.10.150.20">
    <property type="entry name" value="5' to 3' exonuclease, C-terminal subdomain"/>
    <property type="match status" value="1"/>
</dbReference>
<feature type="domain" description="XPG-I" evidence="4">
    <location>
        <begin position="112"/>
        <end position="187"/>
    </location>
</feature>
<evidence type="ECO:0000256" key="2">
    <source>
        <dbReference type="ARBA" id="ARBA00022801"/>
    </source>
</evidence>
<accession>A0AB34KPQ0</accession>
<dbReference type="RefSeq" id="XP_069228304.1">
    <property type="nucleotide sequence ID" value="XM_069375073.1"/>
</dbReference>
<dbReference type="PRINTS" id="PR00853">
    <property type="entry name" value="XPGRADSUPER"/>
</dbReference>
<keyword evidence="2" id="KW-0378">Hydrolase</keyword>
<organism evidence="6 7">
    <name type="scientific">Cladosporium halotolerans</name>
    <dbReference type="NCBI Taxonomy" id="1052096"/>
    <lineage>
        <taxon>Eukaryota</taxon>
        <taxon>Fungi</taxon>
        <taxon>Dikarya</taxon>
        <taxon>Ascomycota</taxon>
        <taxon>Pezizomycotina</taxon>
        <taxon>Dothideomycetes</taxon>
        <taxon>Dothideomycetidae</taxon>
        <taxon>Cladosporiales</taxon>
        <taxon>Cladosporiaceae</taxon>
        <taxon>Cladosporium</taxon>
    </lineage>
</organism>
<reference evidence="6 7" key="1">
    <citation type="journal article" date="2020" name="Microbiol. Resour. Announc.">
        <title>Draft Genome Sequence of a Cladosporium Species Isolated from the Mesophotic Ascidian Didemnum maculosum.</title>
        <authorList>
            <person name="Gioti A."/>
            <person name="Siaperas R."/>
            <person name="Nikolaivits E."/>
            <person name="Le Goff G."/>
            <person name="Ouazzani J."/>
            <person name="Kotoulas G."/>
            <person name="Topakas E."/>
        </authorList>
    </citation>
    <scope>NUCLEOTIDE SEQUENCE [LARGE SCALE GENOMIC DNA]</scope>
    <source>
        <strain evidence="6 7">TM138-S3</strain>
    </source>
</reference>
<dbReference type="PANTHER" id="PTHR11081">
    <property type="entry name" value="FLAP ENDONUCLEASE FAMILY MEMBER"/>
    <property type="match status" value="1"/>
</dbReference>
<dbReference type="InterPro" id="IPR041177">
    <property type="entry name" value="GEN1_C"/>
</dbReference>
<dbReference type="CDD" id="cd09870">
    <property type="entry name" value="PIN_YEN1"/>
    <property type="match status" value="1"/>
</dbReference>
<dbReference type="EMBL" id="JAAQHG020000021">
    <property type="protein sequence ID" value="KAL1585198.1"/>
    <property type="molecule type" value="Genomic_DNA"/>
</dbReference>
<proteinExistence type="predicted"/>
<feature type="compositionally biased region" description="Low complexity" evidence="3">
    <location>
        <begin position="788"/>
        <end position="808"/>
    </location>
</feature>
<dbReference type="CDD" id="cd09906">
    <property type="entry name" value="H3TH_YEN1"/>
    <property type="match status" value="1"/>
</dbReference>
<dbReference type="PANTHER" id="PTHR11081:SF75">
    <property type="entry name" value="ENDONUCLEASE, PUTATIVE (AFU_ORTHOLOGUE AFUA_3G13260)-RELATED"/>
    <property type="match status" value="1"/>
</dbReference>
<feature type="region of interest" description="Disordered" evidence="3">
    <location>
        <begin position="738"/>
        <end position="892"/>
    </location>
</feature>
<dbReference type="InterPro" id="IPR006085">
    <property type="entry name" value="XPG_DNA_repair_N"/>
</dbReference>
<evidence type="ECO:0000313" key="7">
    <source>
        <dbReference type="Proteomes" id="UP000803884"/>
    </source>
</evidence>
<dbReference type="FunFam" id="3.40.50.1010:FF:000037">
    <property type="entry name" value="Rad2-like endonuclease, putative (AFU_orthologue AFUA_3G13260)"/>
    <property type="match status" value="1"/>
</dbReference>
<gene>
    <name evidence="6" type="ORF">WHR41_06468</name>
</gene>
<dbReference type="InterPro" id="IPR006084">
    <property type="entry name" value="XPG/Rad2"/>
</dbReference>
<dbReference type="GeneID" id="96007911"/>
<dbReference type="Pfam" id="PF00752">
    <property type="entry name" value="XPG_N"/>
    <property type="match status" value="1"/>
</dbReference>
<feature type="region of interest" description="Disordered" evidence="3">
    <location>
        <begin position="409"/>
        <end position="452"/>
    </location>
</feature>
<keyword evidence="7" id="KW-1185">Reference proteome</keyword>
<evidence type="ECO:0000313" key="6">
    <source>
        <dbReference type="EMBL" id="KAL1585198.1"/>
    </source>
</evidence>
<evidence type="ECO:0000259" key="4">
    <source>
        <dbReference type="SMART" id="SM00484"/>
    </source>
</evidence>
<dbReference type="InterPro" id="IPR036279">
    <property type="entry name" value="5-3_exonuclease_C_sf"/>
</dbReference>
<feature type="region of interest" description="Disordered" evidence="3">
    <location>
        <begin position="583"/>
        <end position="726"/>
    </location>
</feature>
<dbReference type="GO" id="GO:0017108">
    <property type="term" value="F:5'-flap endonuclease activity"/>
    <property type="evidence" value="ECO:0007669"/>
    <property type="project" value="TreeGrafter"/>
</dbReference>
<sequence length="942" mass="103300">MGIHGVLKDIGPGQRISLAKLSAQYYRELDRPFRLAIDISIWLFQIQSGKGGSNPALRTFYYRLLRLLSLNIHPLFVFDGPNKPLFKRNKKVGGPGVRVASVPEFLAKQLLKQFGFPWHVAPGEAEAECALLQKEGIVDAVLSEDVDTMMFGSGVTLRSWTPEGSSGKTPTHVNVYRAEETAAKSGMDGQGMVLVALMSGGDYIPEGIPGCGPKVACDAARAGFGKELCALGRSDKDGLRAWRERLQHEIRTNESKLFSRKNKTLVIPEDFPSVEVLGYYTRPCVSSAQKLAQLRGTLRWDQDIDFPALRSFTGDAFDWRCLGGAKKFIRNLAPAMLVRRLRLIAETAEDLEPDQQAGLEAKLVAKVHGKRNHSSTDGELELRISFTPSDLVPIDLDIEDEEDDFLLAGEDRDGSDQEDVIPTVPSETPTEASDAEEAPASPSKRARQPKPYDPNAADKLWILKDFLQLGCPLLVEDYEAQLRVPRETAKSKRKGAANTESGRAPKPRGRPANAKAGKGSDMPANALMRHMQVTKAASVEPEMLANKPKEDDMMPEVQEDPYPVSGFKLPGIRVPSSMMRRSSVTTENPMPSSHPITCFAPETRSQRTPKKMSGLKRPSPDLSTTRSNRGRGQITSYFSPTPKAKRTQSQCDLAKDAETEVIDLLSSSPMQEIARDQSPTPRRERKLSEDELPPLPGTVTKRRKRGPLKKSLSAPVQTTSPLFMRQGSDDILDWALETLESAREESPQRSSSPTRIRHEENYANRHLETNDEQVKMTSVNRPTDMDFPSSNSLPTPPTESSSPALLPSNPMDIGSARREARARTPPPTTNPTAITLSSSPAQPFAIPPPRQAQVALAQREPSPQPAVQDAPKASKKSKSTHIILRPSLPGTWRAATTEEAEALDLTGDGSGVRADSSRAGKGKRPAGKWRASGVEVLDLTID</sequence>
<evidence type="ECO:0000259" key="5">
    <source>
        <dbReference type="SMART" id="SM00485"/>
    </source>
</evidence>
<dbReference type="InterPro" id="IPR006086">
    <property type="entry name" value="XPG-I_dom"/>
</dbReference>
<name>A0AB34KPQ0_9PEZI</name>
<dbReference type="Pfam" id="PF18380">
    <property type="entry name" value="GEN1_C"/>
    <property type="match status" value="1"/>
</dbReference>
<dbReference type="Pfam" id="PF00867">
    <property type="entry name" value="XPG_I"/>
    <property type="match status" value="1"/>
</dbReference>